<feature type="compositionally biased region" description="Pro residues" evidence="1">
    <location>
        <begin position="1"/>
        <end position="32"/>
    </location>
</feature>
<proteinExistence type="predicted"/>
<feature type="transmembrane region" description="Helical" evidence="2">
    <location>
        <begin position="130"/>
        <end position="150"/>
    </location>
</feature>
<evidence type="ECO:0000256" key="2">
    <source>
        <dbReference type="SAM" id="Phobius"/>
    </source>
</evidence>
<evidence type="ECO:0000313" key="3">
    <source>
        <dbReference type="EMBL" id="GEU85837.1"/>
    </source>
</evidence>
<dbReference type="AlphaFoldDB" id="A0A6L2NJQ6"/>
<sequence>MDNWPPGPSNPSPPPRVSRPPPGFPNPPPGFEPFPSTQPLFVNINNAPLLNNNAPPPENIYNPPPNLENQDFPNAPNILDFVHSNDMPHLHNMFCQCCSTTRHEILMLRNRAIILEMTLSSTLKASGNSLICRCGPPVAVVVVVVIVVGVSSSTSTISGYMASPFAVGTFGTTWSIMVEVAFRTQRFSSSVWFLFSRPCNIGPCNIVVPFEWLLVLLVS</sequence>
<feature type="region of interest" description="Disordered" evidence="1">
    <location>
        <begin position="1"/>
        <end position="37"/>
    </location>
</feature>
<reference evidence="3" key="1">
    <citation type="journal article" date="2019" name="Sci. Rep.">
        <title>Draft genome of Tanacetum cinerariifolium, the natural source of mosquito coil.</title>
        <authorList>
            <person name="Yamashiro T."/>
            <person name="Shiraishi A."/>
            <person name="Satake H."/>
            <person name="Nakayama K."/>
        </authorList>
    </citation>
    <scope>NUCLEOTIDE SEQUENCE</scope>
</reference>
<dbReference type="EMBL" id="BKCJ010009190">
    <property type="protein sequence ID" value="GEU85837.1"/>
    <property type="molecule type" value="Genomic_DNA"/>
</dbReference>
<feature type="transmembrane region" description="Helical" evidence="2">
    <location>
        <begin position="162"/>
        <end position="182"/>
    </location>
</feature>
<gene>
    <name evidence="3" type="ORF">Tci_057815</name>
</gene>
<protein>
    <submittedName>
        <fullName evidence="3">Uncharacterized protein</fullName>
    </submittedName>
</protein>
<keyword evidence="2" id="KW-1133">Transmembrane helix</keyword>
<name>A0A6L2NJQ6_TANCI</name>
<keyword evidence="2" id="KW-0812">Transmembrane</keyword>
<evidence type="ECO:0000256" key="1">
    <source>
        <dbReference type="SAM" id="MobiDB-lite"/>
    </source>
</evidence>
<accession>A0A6L2NJQ6</accession>
<keyword evidence="2" id="KW-0472">Membrane</keyword>
<comment type="caution">
    <text evidence="3">The sequence shown here is derived from an EMBL/GenBank/DDBJ whole genome shotgun (WGS) entry which is preliminary data.</text>
</comment>
<organism evidence="3">
    <name type="scientific">Tanacetum cinerariifolium</name>
    <name type="common">Dalmatian daisy</name>
    <name type="synonym">Chrysanthemum cinerariifolium</name>
    <dbReference type="NCBI Taxonomy" id="118510"/>
    <lineage>
        <taxon>Eukaryota</taxon>
        <taxon>Viridiplantae</taxon>
        <taxon>Streptophyta</taxon>
        <taxon>Embryophyta</taxon>
        <taxon>Tracheophyta</taxon>
        <taxon>Spermatophyta</taxon>
        <taxon>Magnoliopsida</taxon>
        <taxon>eudicotyledons</taxon>
        <taxon>Gunneridae</taxon>
        <taxon>Pentapetalae</taxon>
        <taxon>asterids</taxon>
        <taxon>campanulids</taxon>
        <taxon>Asterales</taxon>
        <taxon>Asteraceae</taxon>
        <taxon>Asteroideae</taxon>
        <taxon>Anthemideae</taxon>
        <taxon>Anthemidinae</taxon>
        <taxon>Tanacetum</taxon>
    </lineage>
</organism>